<accession>A0A382QAW6</accession>
<dbReference type="PANTHER" id="PTHR43418:SF4">
    <property type="entry name" value="MULTIFUNCTIONAL TRYPTOPHAN BIOSYNTHESIS PROTEIN"/>
    <property type="match status" value="1"/>
</dbReference>
<dbReference type="PRINTS" id="PR00099">
    <property type="entry name" value="CPSGATASE"/>
</dbReference>
<dbReference type="SUPFAM" id="SSF52317">
    <property type="entry name" value="Class I glutamine amidotransferase-like"/>
    <property type="match status" value="1"/>
</dbReference>
<dbReference type="Gene3D" id="3.40.50.880">
    <property type="match status" value="1"/>
</dbReference>
<protein>
    <recommendedName>
        <fullName evidence="2">Glutamine amidotransferase domain-containing protein</fullName>
    </recommendedName>
</protein>
<dbReference type="GO" id="GO:0000162">
    <property type="term" value="P:L-tryptophan biosynthetic process"/>
    <property type="evidence" value="ECO:0007669"/>
    <property type="project" value="TreeGrafter"/>
</dbReference>
<evidence type="ECO:0000256" key="1">
    <source>
        <dbReference type="ARBA" id="ARBA00022962"/>
    </source>
</evidence>
<dbReference type="InterPro" id="IPR029062">
    <property type="entry name" value="Class_I_gatase-like"/>
</dbReference>
<feature type="domain" description="Glutamine amidotransferase" evidence="2">
    <location>
        <begin position="51"/>
        <end position="233"/>
    </location>
</feature>
<dbReference type="PRINTS" id="PR00096">
    <property type="entry name" value="GATASE"/>
</dbReference>
<dbReference type="EMBL" id="UINC01113235">
    <property type="protein sequence ID" value="SVC82703.1"/>
    <property type="molecule type" value="Genomic_DNA"/>
</dbReference>
<keyword evidence="1" id="KW-0315">Glutamine amidotransferase</keyword>
<name>A0A382QAW6_9ZZZZ</name>
<dbReference type="PROSITE" id="PS51273">
    <property type="entry name" value="GATASE_TYPE_1"/>
    <property type="match status" value="1"/>
</dbReference>
<dbReference type="Pfam" id="PF00117">
    <property type="entry name" value="GATase"/>
    <property type="match status" value="1"/>
</dbReference>
<dbReference type="FunFam" id="3.40.50.880:FF:000003">
    <property type="entry name" value="Anthranilate synthase component II"/>
    <property type="match status" value="1"/>
</dbReference>
<dbReference type="CDD" id="cd01743">
    <property type="entry name" value="GATase1_Anthranilate_Synthase"/>
    <property type="match status" value="1"/>
</dbReference>
<dbReference type="GO" id="GO:0005829">
    <property type="term" value="C:cytosol"/>
    <property type="evidence" value="ECO:0007669"/>
    <property type="project" value="TreeGrafter"/>
</dbReference>
<evidence type="ECO:0000259" key="2">
    <source>
        <dbReference type="Pfam" id="PF00117"/>
    </source>
</evidence>
<evidence type="ECO:0000313" key="3">
    <source>
        <dbReference type="EMBL" id="SVC82703.1"/>
    </source>
</evidence>
<gene>
    <name evidence="3" type="ORF">METZ01_LOCUS335557</name>
</gene>
<sequence>MADKKKFSKFNIRRQGNLITLVDEVEASEDLKKILERETHERHLSVINRMLIIDNFDSFTYNLVQGFRSLGAKVNVYRNNAIDIESAKELQPSHLVVSPGPGRPADAGISMDLIKAFASEIPILGVCLGHQCIVEALGGEITYAKQLMHGKTSVIEHDQKSIFTNLKSPMVAGRYHSLAADETTLPAELEISATTTDNEIMAVRHTTYSIEGVQFHPESVLTPDGEHLMSNFLKI</sequence>
<dbReference type="InterPro" id="IPR050472">
    <property type="entry name" value="Anth_synth/Amidotransfase"/>
</dbReference>
<organism evidence="3">
    <name type="scientific">marine metagenome</name>
    <dbReference type="NCBI Taxonomy" id="408172"/>
    <lineage>
        <taxon>unclassified sequences</taxon>
        <taxon>metagenomes</taxon>
        <taxon>ecological metagenomes</taxon>
    </lineage>
</organism>
<dbReference type="PANTHER" id="PTHR43418">
    <property type="entry name" value="MULTIFUNCTIONAL TRYPTOPHAN BIOSYNTHESIS PROTEIN-RELATED"/>
    <property type="match status" value="1"/>
</dbReference>
<dbReference type="InterPro" id="IPR017926">
    <property type="entry name" value="GATASE"/>
</dbReference>
<dbReference type="NCBIfam" id="TIGR00566">
    <property type="entry name" value="trpG_papA"/>
    <property type="match status" value="1"/>
</dbReference>
<dbReference type="PRINTS" id="PR00097">
    <property type="entry name" value="ANTSNTHASEII"/>
</dbReference>
<dbReference type="GO" id="GO:0004049">
    <property type="term" value="F:anthranilate synthase activity"/>
    <property type="evidence" value="ECO:0007669"/>
    <property type="project" value="TreeGrafter"/>
</dbReference>
<dbReference type="AlphaFoldDB" id="A0A382QAW6"/>
<proteinExistence type="predicted"/>
<reference evidence="3" key="1">
    <citation type="submission" date="2018-05" db="EMBL/GenBank/DDBJ databases">
        <authorList>
            <person name="Lanie J.A."/>
            <person name="Ng W.-L."/>
            <person name="Kazmierczak K.M."/>
            <person name="Andrzejewski T.M."/>
            <person name="Davidsen T.M."/>
            <person name="Wayne K.J."/>
            <person name="Tettelin H."/>
            <person name="Glass J.I."/>
            <person name="Rusch D."/>
            <person name="Podicherti R."/>
            <person name="Tsui H.-C.T."/>
            <person name="Winkler M.E."/>
        </authorList>
    </citation>
    <scope>NUCLEOTIDE SEQUENCE</scope>
</reference>
<dbReference type="InterPro" id="IPR006221">
    <property type="entry name" value="TrpG/PapA_dom"/>
</dbReference>